<name>A0ABY5Z7Y5_9ACTN</name>
<dbReference type="RefSeq" id="WP_260727122.1">
    <property type="nucleotide sequence ID" value="NZ_BAAABS010000033.1"/>
</dbReference>
<accession>A0ABY5Z7Y5</accession>
<proteinExistence type="predicted"/>
<evidence type="ECO:0000313" key="2">
    <source>
        <dbReference type="Proteomes" id="UP001058271"/>
    </source>
</evidence>
<keyword evidence="2" id="KW-1185">Reference proteome</keyword>
<organism evidence="1 2">
    <name type="scientific">Dactylosporangium roseum</name>
    <dbReference type="NCBI Taxonomy" id="47989"/>
    <lineage>
        <taxon>Bacteria</taxon>
        <taxon>Bacillati</taxon>
        <taxon>Actinomycetota</taxon>
        <taxon>Actinomycetes</taxon>
        <taxon>Micromonosporales</taxon>
        <taxon>Micromonosporaceae</taxon>
        <taxon>Dactylosporangium</taxon>
    </lineage>
</organism>
<dbReference type="EMBL" id="CP073721">
    <property type="protein sequence ID" value="UWZ37759.1"/>
    <property type="molecule type" value="Genomic_DNA"/>
</dbReference>
<gene>
    <name evidence="1" type="ORF">Drose_05675</name>
</gene>
<protein>
    <submittedName>
        <fullName evidence="1">Uncharacterized protein</fullName>
    </submittedName>
</protein>
<evidence type="ECO:0000313" key="1">
    <source>
        <dbReference type="EMBL" id="UWZ37759.1"/>
    </source>
</evidence>
<reference evidence="1" key="1">
    <citation type="submission" date="2021-04" db="EMBL/GenBank/DDBJ databases">
        <title>Biosynthetic gene clusters of Dactylosporangioum roseum.</title>
        <authorList>
            <person name="Hartkoorn R.C."/>
            <person name="Beaudoing E."/>
            <person name="Hot D."/>
            <person name="Moureu S."/>
        </authorList>
    </citation>
    <scope>NUCLEOTIDE SEQUENCE</scope>
    <source>
        <strain evidence="1">NRRL B-16295</strain>
    </source>
</reference>
<dbReference type="Proteomes" id="UP001058271">
    <property type="component" value="Chromosome"/>
</dbReference>
<sequence length="86" mass="9488">MPVDQSYLVDNLANHGSGSTLWWQYEFPNGREVGVAPSHVTVHPFRFDVEWDSDDGELCTAQGLTTEQVEAKLAEIKTLPAVEVSA</sequence>